<dbReference type="EMBL" id="AP022588">
    <property type="protein sequence ID" value="BBY31611.1"/>
    <property type="molecule type" value="Genomic_DNA"/>
</dbReference>
<dbReference type="Proteomes" id="UP000467193">
    <property type="component" value="Chromosome"/>
</dbReference>
<proteinExistence type="predicted"/>
<dbReference type="InterPro" id="IPR009057">
    <property type="entry name" value="Homeodomain-like_sf"/>
</dbReference>
<sequence>METVMSAKGYVDTSVADVLKVAGVSRQTFYQLFDSKQDCFLAAYSQRQGGVIAALLDRASSGSPIDRFTTLLRDYLTVMAAKPGIARLYLVGVYAAGPEAIAKRGEMQRQFVDGVAVIFGATSDEDRFACRALVAAISTLVTSAVVDDDPQAVLDLHGPLVAVARRLMT</sequence>
<gene>
    <name evidence="6" type="ORF">MSEDJ_57070</name>
</gene>
<dbReference type="SUPFAM" id="SSF46689">
    <property type="entry name" value="Homeodomain-like"/>
    <property type="match status" value="1"/>
</dbReference>
<evidence type="ECO:0000256" key="1">
    <source>
        <dbReference type="ARBA" id="ARBA00023015"/>
    </source>
</evidence>
<dbReference type="KEGG" id="msei:MSEDJ_57070"/>
<organism evidence="6 7">
    <name type="scientific">Mycolicibacterium sediminis</name>
    <dbReference type="NCBI Taxonomy" id="1286180"/>
    <lineage>
        <taxon>Bacteria</taxon>
        <taxon>Bacillati</taxon>
        <taxon>Actinomycetota</taxon>
        <taxon>Actinomycetes</taxon>
        <taxon>Mycobacteriales</taxon>
        <taxon>Mycobacteriaceae</taxon>
        <taxon>Mycolicibacterium</taxon>
    </lineage>
</organism>
<keyword evidence="3" id="KW-0804">Transcription</keyword>
<dbReference type="PANTHER" id="PTHR30055:SF238">
    <property type="entry name" value="MYCOFACTOCIN BIOSYNTHESIS TRANSCRIPTIONAL REGULATOR MFTR-RELATED"/>
    <property type="match status" value="1"/>
</dbReference>
<protein>
    <recommendedName>
        <fullName evidence="5">HTH tetR-type domain-containing protein</fullName>
    </recommendedName>
</protein>
<evidence type="ECO:0000256" key="4">
    <source>
        <dbReference type="PROSITE-ProRule" id="PRU00335"/>
    </source>
</evidence>
<dbReference type="InterPro" id="IPR050109">
    <property type="entry name" value="HTH-type_TetR-like_transc_reg"/>
</dbReference>
<evidence type="ECO:0000256" key="3">
    <source>
        <dbReference type="ARBA" id="ARBA00023163"/>
    </source>
</evidence>
<dbReference type="PROSITE" id="PS50977">
    <property type="entry name" value="HTH_TETR_2"/>
    <property type="match status" value="1"/>
</dbReference>
<reference evidence="6 7" key="1">
    <citation type="journal article" date="2019" name="Emerg. Microbes Infect.">
        <title>Comprehensive subspecies identification of 175 nontuberculous mycobacteria species based on 7547 genomic profiles.</title>
        <authorList>
            <person name="Matsumoto Y."/>
            <person name="Kinjo T."/>
            <person name="Motooka D."/>
            <person name="Nabeya D."/>
            <person name="Jung N."/>
            <person name="Uechi K."/>
            <person name="Horii T."/>
            <person name="Iida T."/>
            <person name="Fujita J."/>
            <person name="Nakamura S."/>
        </authorList>
    </citation>
    <scope>NUCLEOTIDE SEQUENCE [LARGE SCALE GENOMIC DNA]</scope>
    <source>
        <strain evidence="6 7">JCM 17899</strain>
    </source>
</reference>
<dbReference type="AlphaFoldDB" id="A0A7I7QZ44"/>
<dbReference type="Pfam" id="PF00440">
    <property type="entry name" value="TetR_N"/>
    <property type="match status" value="1"/>
</dbReference>
<evidence type="ECO:0000256" key="2">
    <source>
        <dbReference type="ARBA" id="ARBA00023125"/>
    </source>
</evidence>
<accession>A0A7I7QZ44</accession>
<dbReference type="Gene3D" id="1.10.357.10">
    <property type="entry name" value="Tetracycline Repressor, domain 2"/>
    <property type="match status" value="1"/>
</dbReference>
<name>A0A7I7QZ44_9MYCO</name>
<dbReference type="GO" id="GO:0003700">
    <property type="term" value="F:DNA-binding transcription factor activity"/>
    <property type="evidence" value="ECO:0007669"/>
    <property type="project" value="TreeGrafter"/>
</dbReference>
<dbReference type="Gene3D" id="1.10.10.60">
    <property type="entry name" value="Homeodomain-like"/>
    <property type="match status" value="1"/>
</dbReference>
<dbReference type="PANTHER" id="PTHR30055">
    <property type="entry name" value="HTH-TYPE TRANSCRIPTIONAL REGULATOR RUTR"/>
    <property type="match status" value="1"/>
</dbReference>
<keyword evidence="1" id="KW-0805">Transcription regulation</keyword>
<keyword evidence="7" id="KW-1185">Reference proteome</keyword>
<dbReference type="GO" id="GO:0000976">
    <property type="term" value="F:transcription cis-regulatory region binding"/>
    <property type="evidence" value="ECO:0007669"/>
    <property type="project" value="TreeGrafter"/>
</dbReference>
<evidence type="ECO:0000259" key="5">
    <source>
        <dbReference type="PROSITE" id="PS50977"/>
    </source>
</evidence>
<keyword evidence="2 4" id="KW-0238">DNA-binding</keyword>
<evidence type="ECO:0000313" key="7">
    <source>
        <dbReference type="Proteomes" id="UP000467193"/>
    </source>
</evidence>
<dbReference type="InterPro" id="IPR001647">
    <property type="entry name" value="HTH_TetR"/>
</dbReference>
<feature type="DNA-binding region" description="H-T-H motif" evidence="4">
    <location>
        <begin position="14"/>
        <end position="33"/>
    </location>
</feature>
<feature type="domain" description="HTH tetR-type" evidence="5">
    <location>
        <begin position="1"/>
        <end position="51"/>
    </location>
</feature>
<evidence type="ECO:0000313" key="6">
    <source>
        <dbReference type="EMBL" id="BBY31611.1"/>
    </source>
</evidence>